<gene>
    <name evidence="2" type="ORF">JJB09_26240</name>
</gene>
<feature type="region of interest" description="Disordered" evidence="1">
    <location>
        <begin position="1"/>
        <end position="28"/>
    </location>
</feature>
<name>A0A936YUR9_9HYPH</name>
<evidence type="ECO:0000256" key="1">
    <source>
        <dbReference type="SAM" id="MobiDB-lite"/>
    </source>
</evidence>
<dbReference type="AlphaFoldDB" id="A0A936YUR9"/>
<sequence length="169" mass="19227">MSTATISPEVSRTSPFSRSRRHSGRNDHGLELGFKAVNAVVGATSVVCVWHLHTANKYGAYCFLTTDSKFVNATRQAKKRRGFPNLVSKPMLPSELAATFSLKPIHSFAVSYRDQVFAVRPELHLPDEKRTHGSRFRKKNLVRREDRRTSLLVDQIKSDRSRCPFDRLN</sequence>
<proteinExistence type="predicted"/>
<comment type="caution">
    <text evidence="2">The sequence shown here is derived from an EMBL/GenBank/DDBJ whole genome shotgun (WGS) entry which is preliminary data.</text>
</comment>
<protein>
    <submittedName>
        <fullName evidence="2">Uncharacterized protein</fullName>
    </submittedName>
</protein>
<evidence type="ECO:0000313" key="3">
    <source>
        <dbReference type="Proteomes" id="UP000633219"/>
    </source>
</evidence>
<dbReference type="RefSeq" id="WP_201664055.1">
    <property type="nucleotide sequence ID" value="NZ_JAEQNC010000027.1"/>
</dbReference>
<dbReference type="EMBL" id="JAEQNC010000027">
    <property type="protein sequence ID" value="MBL0375512.1"/>
    <property type="molecule type" value="Genomic_DNA"/>
</dbReference>
<reference evidence="2" key="1">
    <citation type="submission" date="2021-01" db="EMBL/GenBank/DDBJ databases">
        <title>Rhizobium sp. strain KVB221 16S ribosomal RNA gene Genome sequencing and assembly.</title>
        <authorList>
            <person name="Kang M."/>
        </authorList>
    </citation>
    <scope>NUCLEOTIDE SEQUENCE</scope>
    <source>
        <strain evidence="2">KVB221</strain>
    </source>
</reference>
<feature type="compositionally biased region" description="Polar residues" evidence="1">
    <location>
        <begin position="1"/>
        <end position="17"/>
    </location>
</feature>
<dbReference type="Proteomes" id="UP000633219">
    <property type="component" value="Unassembled WGS sequence"/>
</dbReference>
<accession>A0A936YUR9</accession>
<evidence type="ECO:0000313" key="2">
    <source>
        <dbReference type="EMBL" id="MBL0375512.1"/>
    </source>
</evidence>
<organism evidence="2 3">
    <name type="scientific">Rhizobium setariae</name>
    <dbReference type="NCBI Taxonomy" id="2801340"/>
    <lineage>
        <taxon>Bacteria</taxon>
        <taxon>Pseudomonadati</taxon>
        <taxon>Pseudomonadota</taxon>
        <taxon>Alphaproteobacteria</taxon>
        <taxon>Hyphomicrobiales</taxon>
        <taxon>Rhizobiaceae</taxon>
        <taxon>Rhizobium/Agrobacterium group</taxon>
        <taxon>Rhizobium</taxon>
    </lineage>
</organism>
<keyword evidence="3" id="KW-1185">Reference proteome</keyword>